<dbReference type="GO" id="GO:0000785">
    <property type="term" value="C:chromatin"/>
    <property type="evidence" value="ECO:0007669"/>
    <property type="project" value="TreeGrafter"/>
</dbReference>
<evidence type="ECO:0000313" key="8">
    <source>
        <dbReference type="EMBL" id="CAD7657108.1"/>
    </source>
</evidence>
<dbReference type="GO" id="GO:0031519">
    <property type="term" value="C:PcG protein complex"/>
    <property type="evidence" value="ECO:0007669"/>
    <property type="project" value="TreeGrafter"/>
</dbReference>
<dbReference type="GO" id="GO:0000978">
    <property type="term" value="F:RNA polymerase II cis-regulatory region sequence-specific DNA binding"/>
    <property type="evidence" value="ECO:0007669"/>
    <property type="project" value="TreeGrafter"/>
</dbReference>
<accession>A0A7R9MBL4</accession>
<evidence type="ECO:0000256" key="1">
    <source>
        <dbReference type="ARBA" id="ARBA00022723"/>
    </source>
</evidence>
<keyword evidence="1" id="KW-0479">Metal-binding</keyword>
<dbReference type="PANTHER" id="PTHR14003:SF23">
    <property type="entry name" value="ZINC FINGER PROTEIN 143"/>
    <property type="match status" value="1"/>
</dbReference>
<dbReference type="OrthoDB" id="6508526at2759"/>
<proteinExistence type="predicted"/>
<dbReference type="EMBL" id="OC927211">
    <property type="protein sequence ID" value="CAD7657108.1"/>
    <property type="molecule type" value="Genomic_DNA"/>
</dbReference>
<evidence type="ECO:0000313" key="9">
    <source>
        <dbReference type="Proteomes" id="UP000728032"/>
    </source>
</evidence>
<dbReference type="InterPro" id="IPR013087">
    <property type="entry name" value="Znf_C2H2_type"/>
</dbReference>
<dbReference type="GO" id="GO:0000981">
    <property type="term" value="F:DNA-binding transcription factor activity, RNA polymerase II-specific"/>
    <property type="evidence" value="ECO:0007669"/>
    <property type="project" value="TreeGrafter"/>
</dbReference>
<dbReference type="PANTHER" id="PTHR14003">
    <property type="entry name" value="TRANSCRIPTIONAL REPRESSOR PROTEIN YY"/>
    <property type="match status" value="1"/>
</dbReference>
<organism evidence="8">
    <name type="scientific">Oppiella nova</name>
    <dbReference type="NCBI Taxonomy" id="334625"/>
    <lineage>
        <taxon>Eukaryota</taxon>
        <taxon>Metazoa</taxon>
        <taxon>Ecdysozoa</taxon>
        <taxon>Arthropoda</taxon>
        <taxon>Chelicerata</taxon>
        <taxon>Arachnida</taxon>
        <taxon>Acari</taxon>
        <taxon>Acariformes</taxon>
        <taxon>Sarcoptiformes</taxon>
        <taxon>Oribatida</taxon>
        <taxon>Brachypylina</taxon>
        <taxon>Oppioidea</taxon>
        <taxon>Oppiidae</taxon>
        <taxon>Oppiella</taxon>
    </lineage>
</organism>
<evidence type="ECO:0000256" key="3">
    <source>
        <dbReference type="ARBA" id="ARBA00022771"/>
    </source>
</evidence>
<sequence>MYVHFENEITNVVIWPILAKMLQSDIKYIHLKQKPFKCNDNCGKSFQQNSYLIAHKGIHSGEKPFRYHFND</sequence>
<dbReference type="PROSITE" id="PS50157">
    <property type="entry name" value="ZINC_FINGER_C2H2_2"/>
    <property type="match status" value="1"/>
</dbReference>
<keyword evidence="9" id="KW-1185">Reference proteome</keyword>
<dbReference type="Gene3D" id="3.30.160.60">
    <property type="entry name" value="Classic Zinc Finger"/>
    <property type="match status" value="1"/>
</dbReference>
<name>A0A7R9MBL4_9ACAR</name>
<dbReference type="InterPro" id="IPR036236">
    <property type="entry name" value="Znf_C2H2_sf"/>
</dbReference>
<feature type="domain" description="C2H2-type" evidence="7">
    <location>
        <begin position="36"/>
        <end position="64"/>
    </location>
</feature>
<reference evidence="8" key="1">
    <citation type="submission" date="2020-11" db="EMBL/GenBank/DDBJ databases">
        <authorList>
            <person name="Tran Van P."/>
        </authorList>
    </citation>
    <scope>NUCLEOTIDE SEQUENCE</scope>
</reference>
<dbReference type="GO" id="GO:0005667">
    <property type="term" value="C:transcription regulator complex"/>
    <property type="evidence" value="ECO:0007669"/>
    <property type="project" value="TreeGrafter"/>
</dbReference>
<evidence type="ECO:0000256" key="2">
    <source>
        <dbReference type="ARBA" id="ARBA00022737"/>
    </source>
</evidence>
<evidence type="ECO:0000259" key="7">
    <source>
        <dbReference type="PROSITE" id="PS50157"/>
    </source>
</evidence>
<evidence type="ECO:0000256" key="6">
    <source>
        <dbReference type="PROSITE-ProRule" id="PRU00042"/>
    </source>
</evidence>
<keyword evidence="4" id="KW-0862">Zinc</keyword>
<evidence type="ECO:0000256" key="4">
    <source>
        <dbReference type="ARBA" id="ARBA00022833"/>
    </source>
</evidence>
<gene>
    <name evidence="8" type="ORF">ONB1V03_LOCUS13740</name>
</gene>
<protein>
    <recommendedName>
        <fullName evidence="7">C2H2-type domain-containing protein</fullName>
    </recommendedName>
</protein>
<dbReference type="EMBL" id="CAJPVJ010012386">
    <property type="protein sequence ID" value="CAG2174294.1"/>
    <property type="molecule type" value="Genomic_DNA"/>
</dbReference>
<keyword evidence="3 6" id="KW-0863">Zinc-finger</keyword>
<dbReference type="Pfam" id="PF00096">
    <property type="entry name" value="zf-C2H2"/>
    <property type="match status" value="1"/>
</dbReference>
<keyword evidence="2" id="KW-0677">Repeat</keyword>
<dbReference type="PROSITE" id="PS00028">
    <property type="entry name" value="ZINC_FINGER_C2H2_1"/>
    <property type="match status" value="1"/>
</dbReference>
<keyword evidence="5" id="KW-0539">Nucleus</keyword>
<dbReference type="AlphaFoldDB" id="A0A7R9MBL4"/>
<evidence type="ECO:0000256" key="5">
    <source>
        <dbReference type="ARBA" id="ARBA00023242"/>
    </source>
</evidence>
<dbReference type="SUPFAM" id="SSF57667">
    <property type="entry name" value="beta-beta-alpha zinc fingers"/>
    <property type="match status" value="1"/>
</dbReference>
<dbReference type="GO" id="GO:0008270">
    <property type="term" value="F:zinc ion binding"/>
    <property type="evidence" value="ECO:0007669"/>
    <property type="project" value="UniProtKB-KW"/>
</dbReference>
<dbReference type="Proteomes" id="UP000728032">
    <property type="component" value="Unassembled WGS sequence"/>
</dbReference>
<dbReference type="FunFam" id="3.30.160.60:FF:000478">
    <property type="entry name" value="Zinc finger protein 133"/>
    <property type="match status" value="1"/>
</dbReference>